<feature type="region of interest" description="Disordered" evidence="11">
    <location>
        <begin position="1"/>
        <end position="252"/>
    </location>
</feature>
<evidence type="ECO:0000313" key="15">
    <source>
        <dbReference type="EMBL" id="KAJ1725694.1"/>
    </source>
</evidence>
<feature type="compositionally biased region" description="Basic and acidic residues" evidence="11">
    <location>
        <begin position="51"/>
        <end position="69"/>
    </location>
</feature>
<comment type="caution">
    <text evidence="15">The sequence shown here is derived from an EMBL/GenBank/DDBJ whole genome shotgun (WGS) entry which is preliminary data.</text>
</comment>
<dbReference type="InterPro" id="IPR000967">
    <property type="entry name" value="Znf_NFX1"/>
</dbReference>
<comment type="similarity">
    <text evidence="2">Belongs to the NFX1 family.</text>
</comment>
<feature type="compositionally biased region" description="Basic residues" evidence="11">
    <location>
        <begin position="190"/>
        <end position="207"/>
    </location>
</feature>
<feature type="compositionally biased region" description="Basic residues" evidence="11">
    <location>
        <begin position="95"/>
        <end position="104"/>
    </location>
</feature>
<dbReference type="CDD" id="cd06008">
    <property type="entry name" value="NF-X1-zinc-finger"/>
    <property type="match status" value="2"/>
</dbReference>
<dbReference type="InterPro" id="IPR011011">
    <property type="entry name" value="Znf_FYVE_PHD"/>
</dbReference>
<evidence type="ECO:0000256" key="4">
    <source>
        <dbReference type="ARBA" id="ARBA00022737"/>
    </source>
</evidence>
<evidence type="ECO:0000256" key="11">
    <source>
        <dbReference type="SAM" id="MobiDB-lite"/>
    </source>
</evidence>
<feature type="region of interest" description="Disordered" evidence="11">
    <location>
        <begin position="1110"/>
        <end position="1148"/>
    </location>
</feature>
<evidence type="ECO:0000256" key="9">
    <source>
        <dbReference type="ARBA" id="ARBA00023242"/>
    </source>
</evidence>
<dbReference type="Pfam" id="PF01422">
    <property type="entry name" value="zf-NF-X1"/>
    <property type="match status" value="7"/>
</dbReference>
<gene>
    <name evidence="15" type="primary">FAP1</name>
    <name evidence="15" type="ORF">LPJ53_000173</name>
</gene>
<dbReference type="PROSITE" id="PS51061">
    <property type="entry name" value="R3H"/>
    <property type="match status" value="1"/>
</dbReference>
<dbReference type="SUPFAM" id="SSF82708">
    <property type="entry name" value="R3H domain"/>
    <property type="match status" value="1"/>
</dbReference>
<feature type="domain" description="RING-type" evidence="13">
    <location>
        <begin position="270"/>
        <end position="323"/>
    </location>
</feature>
<evidence type="ECO:0000256" key="2">
    <source>
        <dbReference type="ARBA" id="ARBA00007269"/>
    </source>
</evidence>
<dbReference type="GO" id="GO:0008270">
    <property type="term" value="F:zinc ion binding"/>
    <property type="evidence" value="ECO:0007669"/>
    <property type="project" value="UniProtKB-KW"/>
</dbReference>
<dbReference type="GO" id="GO:0000981">
    <property type="term" value="F:DNA-binding transcription factor activity, RNA polymerase II-specific"/>
    <property type="evidence" value="ECO:0007669"/>
    <property type="project" value="TreeGrafter"/>
</dbReference>
<evidence type="ECO:0000259" key="14">
    <source>
        <dbReference type="PROSITE" id="PS51061"/>
    </source>
</evidence>
<proteinExistence type="inferred from homology"/>
<dbReference type="Gene3D" id="3.30.1370.50">
    <property type="entry name" value="R3H-like domain"/>
    <property type="match status" value="1"/>
</dbReference>
<dbReference type="PANTHER" id="PTHR12360">
    <property type="entry name" value="NUCLEAR TRANSCRIPTION FACTOR, X-BOX BINDING 1 NFX1"/>
    <property type="match status" value="1"/>
</dbReference>
<dbReference type="GO" id="GO:0000977">
    <property type="term" value="F:RNA polymerase II transcription regulatory region sequence-specific DNA binding"/>
    <property type="evidence" value="ECO:0007669"/>
    <property type="project" value="TreeGrafter"/>
</dbReference>
<evidence type="ECO:0000256" key="7">
    <source>
        <dbReference type="ARBA" id="ARBA00023015"/>
    </source>
</evidence>
<evidence type="ECO:0000256" key="1">
    <source>
        <dbReference type="ARBA" id="ARBA00004123"/>
    </source>
</evidence>
<evidence type="ECO:0000256" key="5">
    <source>
        <dbReference type="ARBA" id="ARBA00022771"/>
    </source>
</evidence>
<feature type="compositionally biased region" description="Low complexity" evidence="11">
    <location>
        <begin position="1"/>
        <end position="16"/>
    </location>
</feature>
<dbReference type="InterPro" id="IPR001841">
    <property type="entry name" value="Znf_RING"/>
</dbReference>
<comment type="subcellular location">
    <subcellularLocation>
        <location evidence="1">Nucleus</location>
    </subcellularLocation>
</comment>
<dbReference type="CDD" id="cd16492">
    <property type="entry name" value="RING-CH-C4HC3_NFX1-like"/>
    <property type="match status" value="1"/>
</dbReference>
<sequence>MTAESSSSSSSAAAPSLGNTAEGSTSNVNSKASTSTSGAAAAAAGTTTNSKDVDARLALEKQRLYEQHSKQKPGQRLKHGDDSGAKAMESGGGRSSRHGKRARDKKNVNVGGGGSRTAPPPAAAAAAAASATAAAAADISGRRSNAGQKSRQHEARPGAARSTAPGAEAAAAAGTANAADDGGDEEQQAPRRRAGKSKGKSRNRNKGKGMSVGGGRRFNGALTADGDIDDAHGDEHAHVHGGSSGDERPAAAATLSSSLARQLTQGAYECMICCDSVRARQAVWQCDRCWAIFHLGCVQRWARTSTGAGAGADGGRWRCPGCQHARAAAPAHYVCFCGATRNPEPARRGAVPHACGQPCGRRRGAHCPHACTQPCHPGPCPPCTALAPEQTCFCGRAAFRQRCGAAFDPAAGGQSCGAPCGETLGCGRHACAQPCHAGPCAACPRTLEQRCRCGRHARRAACGAAPAYGCGEPCGALLACGTHTCARACHPAADGSHAACALDPATAATCHCGAQPAAALGRARASCADPVPSCGAPCGRRRAGCAHACPAPCHAGACPPCAAAVRAPCRCGAEPAVAAVCGQPALCDRVCARRRQCRRHRCNVRCCPADAARHPCALLCGRLLACRRHACAAPCHAGPCAPCPATSAAPLVCGCGRTRVEAPVACGAALPPCRFACERVRACGHFSPAPHECHAAAAPCPPCAVLVAAPCMCGAREMRSVPCHRAGAASCGRICGRLLPCGGHTCLRSCHRAGEPCLAPGAACRQRCGKPRKACGHACALPCHSPAMCSEAQPCAAAVAVACACGRLTAQRPCGATAAAPSSAAAPLECDELCRVAARNRRVALALGLPQRADAPLEGLARVRYADAVLLFARANAPWVRDVEALVAAFVADRARAVLNFAPMRSRQRAFLHALAPVYGCASRSVDREPVRSVCWDRTPHTTLPSIAPSSAVRYARPPAVVCSDRILAEDADFDDSGSHIFEPTAAATTTNAGAITAAASNPADRQRRRFDFIAISDLRHGLTVDELRLAIDRLLPPPRVAYTVRWAADDLVEMRCSDEQMRYECLAKWEALLRKKLPHTGLAGMVAGQQRPPETPAAFDAAQVLPPLTNSRLPKPAGAAASAAAVPVATPASESDREVPENWESLE</sequence>
<feature type="domain" description="R3H" evidence="14">
    <location>
        <begin position="877"/>
        <end position="940"/>
    </location>
</feature>
<keyword evidence="6" id="KW-0862">Zinc</keyword>
<evidence type="ECO:0000259" key="13">
    <source>
        <dbReference type="PROSITE" id="PS50089"/>
    </source>
</evidence>
<evidence type="ECO:0000256" key="6">
    <source>
        <dbReference type="ARBA" id="ARBA00022833"/>
    </source>
</evidence>
<dbReference type="GO" id="GO:0005634">
    <property type="term" value="C:nucleus"/>
    <property type="evidence" value="ECO:0007669"/>
    <property type="project" value="UniProtKB-SubCell"/>
</dbReference>
<feature type="compositionally biased region" description="Low complexity" evidence="11">
    <location>
        <begin position="1117"/>
        <end position="1134"/>
    </location>
</feature>
<dbReference type="PROSITE" id="PS50089">
    <property type="entry name" value="ZF_RING_2"/>
    <property type="match status" value="1"/>
</dbReference>
<name>A0A9W8CU46_9FUNG</name>
<feature type="compositionally biased region" description="Low complexity" evidence="11">
    <location>
        <begin position="158"/>
        <end position="180"/>
    </location>
</feature>
<feature type="compositionally biased region" description="Low complexity" evidence="11">
    <location>
        <begin position="29"/>
        <end position="50"/>
    </location>
</feature>
<keyword evidence="7" id="KW-0805">Transcription regulation</keyword>
<dbReference type="Proteomes" id="UP001149813">
    <property type="component" value="Unassembled WGS sequence"/>
</dbReference>
<dbReference type="OrthoDB" id="6512771at2759"/>
<dbReference type="Pfam" id="PF01424">
    <property type="entry name" value="R3H"/>
    <property type="match status" value="1"/>
</dbReference>
<dbReference type="PROSITE" id="PS50016">
    <property type="entry name" value="ZF_PHD_2"/>
    <property type="match status" value="1"/>
</dbReference>
<dbReference type="SMART" id="SM00438">
    <property type="entry name" value="ZnF_NFX"/>
    <property type="match status" value="9"/>
</dbReference>
<evidence type="ECO:0000313" key="16">
    <source>
        <dbReference type="Proteomes" id="UP001149813"/>
    </source>
</evidence>
<evidence type="ECO:0000259" key="12">
    <source>
        <dbReference type="PROSITE" id="PS50016"/>
    </source>
</evidence>
<keyword evidence="8" id="KW-0804">Transcription</keyword>
<dbReference type="InterPro" id="IPR019787">
    <property type="entry name" value="Znf_PHD-finger"/>
</dbReference>
<organism evidence="15 16">
    <name type="scientific">Coemansia erecta</name>
    <dbReference type="NCBI Taxonomy" id="147472"/>
    <lineage>
        <taxon>Eukaryota</taxon>
        <taxon>Fungi</taxon>
        <taxon>Fungi incertae sedis</taxon>
        <taxon>Zoopagomycota</taxon>
        <taxon>Kickxellomycotina</taxon>
        <taxon>Kickxellomycetes</taxon>
        <taxon>Kickxellales</taxon>
        <taxon>Kickxellaceae</taxon>
        <taxon>Coemansia</taxon>
    </lineage>
</organism>
<dbReference type="GO" id="GO:0000122">
    <property type="term" value="P:negative regulation of transcription by RNA polymerase II"/>
    <property type="evidence" value="ECO:0007669"/>
    <property type="project" value="TreeGrafter"/>
</dbReference>
<dbReference type="PANTHER" id="PTHR12360:SF12">
    <property type="entry name" value="TRANSCRIPTIONAL REPRESSOR NF-X1"/>
    <property type="match status" value="1"/>
</dbReference>
<dbReference type="InterPro" id="IPR036867">
    <property type="entry name" value="R3H_dom_sf"/>
</dbReference>
<keyword evidence="4" id="KW-0677">Repeat</keyword>
<protein>
    <submittedName>
        <fullName evidence="15">FKBP12-associated protein</fullName>
    </submittedName>
</protein>
<keyword evidence="5 10" id="KW-0863">Zinc-finger</keyword>
<reference evidence="15" key="1">
    <citation type="submission" date="2022-07" db="EMBL/GenBank/DDBJ databases">
        <title>Phylogenomic reconstructions and comparative analyses of Kickxellomycotina fungi.</title>
        <authorList>
            <person name="Reynolds N.K."/>
            <person name="Stajich J.E."/>
            <person name="Barry K."/>
            <person name="Grigoriev I.V."/>
            <person name="Crous P."/>
            <person name="Smith M.E."/>
        </authorList>
    </citation>
    <scope>NUCLEOTIDE SEQUENCE</scope>
    <source>
        <strain evidence="15">NBRC 32514</strain>
    </source>
</reference>
<feature type="domain" description="PHD-type" evidence="12">
    <location>
        <begin position="267"/>
        <end position="325"/>
    </location>
</feature>
<accession>A0A9W8CU46</accession>
<feature type="compositionally biased region" description="Polar residues" evidence="11">
    <location>
        <begin position="17"/>
        <end position="28"/>
    </location>
</feature>
<dbReference type="SUPFAM" id="SSF57903">
    <property type="entry name" value="FYVE/PHD zinc finger"/>
    <property type="match status" value="1"/>
</dbReference>
<evidence type="ECO:0000256" key="3">
    <source>
        <dbReference type="ARBA" id="ARBA00022723"/>
    </source>
</evidence>
<keyword evidence="16" id="KW-1185">Reference proteome</keyword>
<dbReference type="EMBL" id="JANBOJ010000002">
    <property type="protein sequence ID" value="KAJ1725694.1"/>
    <property type="molecule type" value="Genomic_DNA"/>
</dbReference>
<feature type="compositionally biased region" description="Basic and acidic residues" evidence="11">
    <location>
        <begin position="229"/>
        <end position="238"/>
    </location>
</feature>
<feature type="compositionally biased region" description="Low complexity" evidence="11">
    <location>
        <begin position="123"/>
        <end position="137"/>
    </location>
</feature>
<evidence type="ECO:0000256" key="8">
    <source>
        <dbReference type="ARBA" id="ARBA00023163"/>
    </source>
</evidence>
<evidence type="ECO:0000256" key="10">
    <source>
        <dbReference type="PROSITE-ProRule" id="PRU00175"/>
    </source>
</evidence>
<dbReference type="InterPro" id="IPR001374">
    <property type="entry name" value="R3H_dom"/>
</dbReference>
<dbReference type="AlphaFoldDB" id="A0A9W8CU46"/>
<keyword evidence="9" id="KW-0539">Nucleus</keyword>
<keyword evidence="3" id="KW-0479">Metal-binding</keyword>
<dbReference type="InterPro" id="IPR034078">
    <property type="entry name" value="NFX1_fam"/>
</dbReference>